<dbReference type="PANTHER" id="PTHR30040:SF2">
    <property type="entry name" value="FAD:PROTEIN FMN TRANSFERASE"/>
    <property type="match status" value="1"/>
</dbReference>
<name>A0ABW3HF52_9GAMM</name>
<dbReference type="PROSITE" id="PS51257">
    <property type="entry name" value="PROKAR_LIPOPROTEIN"/>
    <property type="match status" value="1"/>
</dbReference>
<dbReference type="EMBL" id="JBHTIT010000001">
    <property type="protein sequence ID" value="MFD0949844.1"/>
    <property type="molecule type" value="Genomic_DNA"/>
</dbReference>
<evidence type="ECO:0000256" key="8">
    <source>
        <dbReference type="ARBA" id="ARBA00022827"/>
    </source>
</evidence>
<evidence type="ECO:0000256" key="3">
    <source>
        <dbReference type="ARBA" id="ARBA00011955"/>
    </source>
</evidence>
<dbReference type="EC" id="2.7.1.180" evidence="3 12"/>
<feature type="chain" id="PRO_5044959044" description="FAD:protein FMN transferase" evidence="13">
    <location>
        <begin position="23"/>
        <end position="368"/>
    </location>
</feature>
<proteinExistence type="inferred from homology"/>
<dbReference type="GO" id="GO:0016740">
    <property type="term" value="F:transferase activity"/>
    <property type="evidence" value="ECO:0007669"/>
    <property type="project" value="UniProtKB-KW"/>
</dbReference>
<organism evidence="14 15">
    <name type="scientific">Paraperlucidibaca wandonensis</name>
    <dbReference type="NCBI Taxonomy" id="1268273"/>
    <lineage>
        <taxon>Bacteria</taxon>
        <taxon>Pseudomonadati</taxon>
        <taxon>Pseudomonadota</taxon>
        <taxon>Gammaproteobacteria</taxon>
        <taxon>Moraxellales</taxon>
        <taxon>Moraxellaceae</taxon>
        <taxon>Paraperlucidibaca</taxon>
    </lineage>
</organism>
<keyword evidence="15" id="KW-1185">Reference proteome</keyword>
<dbReference type="RefSeq" id="WP_379069891.1">
    <property type="nucleotide sequence ID" value="NZ_JBHTIT010000001.1"/>
</dbReference>
<accession>A0ABW3HF52</accession>
<dbReference type="Proteomes" id="UP001597044">
    <property type="component" value="Unassembled WGS sequence"/>
</dbReference>
<evidence type="ECO:0000256" key="13">
    <source>
        <dbReference type="RuleBase" id="RU363002"/>
    </source>
</evidence>
<comment type="similarity">
    <text evidence="2 12 13">Belongs to the ApbE family.</text>
</comment>
<evidence type="ECO:0000256" key="6">
    <source>
        <dbReference type="ARBA" id="ARBA00022679"/>
    </source>
</evidence>
<dbReference type="PANTHER" id="PTHR30040">
    <property type="entry name" value="THIAMINE BIOSYNTHESIS LIPOPROTEIN APBE"/>
    <property type="match status" value="1"/>
</dbReference>
<feature type="signal peptide" evidence="13">
    <location>
        <begin position="1"/>
        <end position="22"/>
    </location>
</feature>
<sequence length="368" mass="38689">MQQAHRALFIGMSLALSMTLAACQPAAAPESSVKEAMASTIRVSGVAYRSMAWQVSLAALPANMSNEQLQAALQKRLDAVNDVLSTYQPTTELMRFNRASVGSWHDISPPLQHALSRALQVSAQMTSLSAAANAYDITVAPLVNLWGFGAAGKATTVPSDAAIAQARANVGWQFVQLESKLNRAQKLKAVSIDLSSVGEGAAVDELSAALQELGISDYLISVAGTLKARGQRADGSAWRIAIERPDGSGNAEQLVTLGDGSLSTSGSYRNFFERNSVRYSHTIDARTGKPITHSGVSVTVISPVATDATLADAWATALNVLAPDVALSVADTLGLAIYVIERKGDSFVARHSAAFKEYLPVASGTGDE</sequence>
<keyword evidence="13" id="KW-0449">Lipoprotein</keyword>
<evidence type="ECO:0000256" key="11">
    <source>
        <dbReference type="ARBA" id="ARBA00048540"/>
    </source>
</evidence>
<comment type="catalytic activity">
    <reaction evidence="11 12 13">
        <text>L-threonyl-[protein] + FAD = FMN-L-threonyl-[protein] + AMP + H(+)</text>
        <dbReference type="Rhea" id="RHEA:36847"/>
        <dbReference type="Rhea" id="RHEA-COMP:11060"/>
        <dbReference type="Rhea" id="RHEA-COMP:11061"/>
        <dbReference type="ChEBI" id="CHEBI:15378"/>
        <dbReference type="ChEBI" id="CHEBI:30013"/>
        <dbReference type="ChEBI" id="CHEBI:57692"/>
        <dbReference type="ChEBI" id="CHEBI:74257"/>
        <dbReference type="ChEBI" id="CHEBI:456215"/>
        <dbReference type="EC" id="2.7.1.180"/>
    </reaction>
</comment>
<evidence type="ECO:0000256" key="2">
    <source>
        <dbReference type="ARBA" id="ARBA00008282"/>
    </source>
</evidence>
<keyword evidence="5 12" id="KW-0285">Flavoprotein</keyword>
<keyword evidence="13" id="KW-1003">Cell membrane</keyword>
<evidence type="ECO:0000313" key="14">
    <source>
        <dbReference type="EMBL" id="MFD0949844.1"/>
    </source>
</evidence>
<reference evidence="15" key="1">
    <citation type="journal article" date="2019" name="Int. J. Syst. Evol. Microbiol.">
        <title>The Global Catalogue of Microorganisms (GCM) 10K type strain sequencing project: providing services to taxonomists for standard genome sequencing and annotation.</title>
        <authorList>
            <consortium name="The Broad Institute Genomics Platform"/>
            <consortium name="The Broad Institute Genome Sequencing Center for Infectious Disease"/>
            <person name="Wu L."/>
            <person name="Ma J."/>
        </authorList>
    </citation>
    <scope>NUCLEOTIDE SEQUENCE [LARGE SCALE GENOMIC DNA]</scope>
    <source>
        <strain evidence="15">CCUG 63419</strain>
    </source>
</reference>
<evidence type="ECO:0000256" key="12">
    <source>
        <dbReference type="PIRNR" id="PIRNR006268"/>
    </source>
</evidence>
<keyword evidence="6 12" id="KW-0808">Transferase</keyword>
<comment type="function">
    <text evidence="13">Flavin transferase that catalyzes the transfer of the FMN moiety of FAD and its covalent binding to the hydroxyl group of a threonine residue in a target flavoprotein.</text>
</comment>
<evidence type="ECO:0000256" key="10">
    <source>
        <dbReference type="ARBA" id="ARBA00031306"/>
    </source>
</evidence>
<keyword evidence="13" id="KW-0997">Cell inner membrane</keyword>
<dbReference type="Pfam" id="PF02424">
    <property type="entry name" value="ApbE"/>
    <property type="match status" value="1"/>
</dbReference>
<evidence type="ECO:0000256" key="9">
    <source>
        <dbReference type="ARBA" id="ARBA00022842"/>
    </source>
</evidence>
<dbReference type="SUPFAM" id="SSF143631">
    <property type="entry name" value="ApbE-like"/>
    <property type="match status" value="1"/>
</dbReference>
<protein>
    <recommendedName>
        <fullName evidence="4 12">FAD:protein FMN transferase</fullName>
        <ecNumber evidence="3 12">2.7.1.180</ecNumber>
    </recommendedName>
    <alternativeName>
        <fullName evidence="10 12">Flavin transferase</fullName>
    </alternativeName>
</protein>
<dbReference type="Gene3D" id="3.10.520.10">
    <property type="entry name" value="ApbE-like domains"/>
    <property type="match status" value="1"/>
</dbReference>
<dbReference type="PIRSF" id="PIRSF006268">
    <property type="entry name" value="ApbE"/>
    <property type="match status" value="1"/>
</dbReference>
<keyword evidence="8 12" id="KW-0274">FAD</keyword>
<keyword evidence="13" id="KW-0472">Membrane</keyword>
<keyword evidence="7 12" id="KW-0479">Metal-binding</keyword>
<comment type="caution">
    <text evidence="14">The sequence shown here is derived from an EMBL/GenBank/DDBJ whole genome shotgun (WGS) entry which is preliminary data.</text>
</comment>
<keyword evidence="13" id="KW-0732">Signal</keyword>
<evidence type="ECO:0000313" key="15">
    <source>
        <dbReference type="Proteomes" id="UP001597044"/>
    </source>
</evidence>
<evidence type="ECO:0000256" key="4">
    <source>
        <dbReference type="ARBA" id="ARBA00016337"/>
    </source>
</evidence>
<keyword evidence="9 12" id="KW-0460">Magnesium</keyword>
<gene>
    <name evidence="14" type="ORF">ACFQ0F_05500</name>
</gene>
<comment type="cofactor">
    <cofactor evidence="1 13">
        <name>Mg(2+)</name>
        <dbReference type="ChEBI" id="CHEBI:18420"/>
    </cofactor>
</comment>
<evidence type="ECO:0000256" key="5">
    <source>
        <dbReference type="ARBA" id="ARBA00022630"/>
    </source>
</evidence>
<evidence type="ECO:0000256" key="7">
    <source>
        <dbReference type="ARBA" id="ARBA00022723"/>
    </source>
</evidence>
<dbReference type="InterPro" id="IPR003374">
    <property type="entry name" value="ApbE-like_sf"/>
</dbReference>
<dbReference type="InterPro" id="IPR024932">
    <property type="entry name" value="ApbE"/>
</dbReference>
<comment type="subcellular location">
    <subcellularLocation>
        <location evidence="13">Cell inner membrane</location>
        <topology evidence="13">Lipid-anchor</topology>
        <orientation evidence="13">Periplasmic side</orientation>
    </subcellularLocation>
</comment>
<evidence type="ECO:0000256" key="1">
    <source>
        <dbReference type="ARBA" id="ARBA00001946"/>
    </source>
</evidence>